<comment type="caution">
    <text evidence="1">The sequence shown here is derived from an EMBL/GenBank/DDBJ whole genome shotgun (WGS) entry which is preliminary data.</text>
</comment>
<evidence type="ECO:0000313" key="1">
    <source>
        <dbReference type="EMBL" id="KAJ0082008.1"/>
    </source>
</evidence>
<name>A0ACC1A413_9ROSI</name>
<gene>
    <name evidence="1" type="ORF">Patl1_11259</name>
</gene>
<accession>A0ACC1A413</accession>
<proteinExistence type="predicted"/>
<reference evidence="2" key="1">
    <citation type="journal article" date="2023" name="G3 (Bethesda)">
        <title>Genome assembly and association tests identify interacting loci associated with vigor, precocity, and sex in interspecific pistachio rootstocks.</title>
        <authorList>
            <person name="Palmer W."/>
            <person name="Jacygrad E."/>
            <person name="Sagayaradj S."/>
            <person name="Cavanaugh K."/>
            <person name="Han R."/>
            <person name="Bertier L."/>
            <person name="Beede B."/>
            <person name="Kafkas S."/>
            <person name="Golino D."/>
            <person name="Preece J."/>
            <person name="Michelmore R."/>
        </authorList>
    </citation>
    <scope>NUCLEOTIDE SEQUENCE [LARGE SCALE GENOMIC DNA]</scope>
</reference>
<sequence length="395" mass="44788">MGCAASSIDKEERVQICRQRKRLMKQLLGLRGEFADSQLAYLRSLKNTGVTLRQFTESESLEIENLPYGRTLRASPPPSLPPSPPPPPPYSPDSRNVDDNLKDEVMHEDGIEINEDGGSTPPLPVPRSWEYWDPFPYSSPHEQSSKCETVEQIDEETWAETKTDFEEDDQEEEVISNTVTGKPPPAEFVADNLTMTSLYTKDAADMAMVPWRRKTLDGIIKELDDYFLKAWAGGKEIAVLMDIKHGDTFLPQNFKENKRKRSNSPKVFSSLSWSWSSKSLQFAQGAFGMCGSSEPCGPGAHCITLSKLYAAEQRLYKDVKEEEITKLEHEKKSMLLQKQEDENYNWIKTEKTRVCVENLGTEIRRLQHSVSETCSSILQIIEEELYPQLVALISG</sequence>
<organism evidence="1 2">
    <name type="scientific">Pistacia atlantica</name>
    <dbReference type="NCBI Taxonomy" id="434234"/>
    <lineage>
        <taxon>Eukaryota</taxon>
        <taxon>Viridiplantae</taxon>
        <taxon>Streptophyta</taxon>
        <taxon>Embryophyta</taxon>
        <taxon>Tracheophyta</taxon>
        <taxon>Spermatophyta</taxon>
        <taxon>Magnoliopsida</taxon>
        <taxon>eudicotyledons</taxon>
        <taxon>Gunneridae</taxon>
        <taxon>Pentapetalae</taxon>
        <taxon>rosids</taxon>
        <taxon>malvids</taxon>
        <taxon>Sapindales</taxon>
        <taxon>Anacardiaceae</taxon>
        <taxon>Pistacia</taxon>
    </lineage>
</organism>
<keyword evidence="2" id="KW-1185">Reference proteome</keyword>
<evidence type="ECO:0000313" key="2">
    <source>
        <dbReference type="Proteomes" id="UP001164250"/>
    </source>
</evidence>
<protein>
    <submittedName>
        <fullName evidence="1">Uncharacterized protein</fullName>
    </submittedName>
</protein>
<dbReference type="EMBL" id="CM047908">
    <property type="protein sequence ID" value="KAJ0082008.1"/>
    <property type="molecule type" value="Genomic_DNA"/>
</dbReference>
<dbReference type="Proteomes" id="UP001164250">
    <property type="component" value="Chromosome 12"/>
</dbReference>